<dbReference type="SUPFAM" id="SSF51445">
    <property type="entry name" value="(Trans)glycosidases"/>
    <property type="match status" value="1"/>
</dbReference>
<comment type="catalytic activity">
    <reaction evidence="1">
        <text>Hydrolysis of terminal non-reducing N-acetyl-D-hexosamine residues in N-acetyl-beta-D-hexosaminides.</text>
        <dbReference type="EC" id="3.2.1.52"/>
    </reaction>
</comment>
<evidence type="ECO:0000259" key="5">
    <source>
        <dbReference type="Pfam" id="PF02838"/>
    </source>
</evidence>
<gene>
    <name evidence="6" type="ORF">SDC9_51462</name>
</gene>
<evidence type="ECO:0000256" key="4">
    <source>
        <dbReference type="ARBA" id="ARBA00023295"/>
    </source>
</evidence>
<evidence type="ECO:0000256" key="3">
    <source>
        <dbReference type="ARBA" id="ARBA00022801"/>
    </source>
</evidence>
<dbReference type="PANTHER" id="PTHR22600">
    <property type="entry name" value="BETA-HEXOSAMINIDASE"/>
    <property type="match status" value="1"/>
</dbReference>
<evidence type="ECO:0000256" key="2">
    <source>
        <dbReference type="ARBA" id="ARBA00012663"/>
    </source>
</evidence>
<dbReference type="InterPro" id="IPR015882">
    <property type="entry name" value="HEX_bac_N"/>
</dbReference>
<feature type="domain" description="Beta-hexosaminidase bacterial type N-terminal" evidence="5">
    <location>
        <begin position="2"/>
        <end position="126"/>
    </location>
</feature>
<dbReference type="EC" id="3.2.1.52" evidence="2"/>
<dbReference type="GO" id="GO:0005975">
    <property type="term" value="P:carbohydrate metabolic process"/>
    <property type="evidence" value="ECO:0007669"/>
    <property type="project" value="InterPro"/>
</dbReference>
<proteinExistence type="predicted"/>
<dbReference type="PANTHER" id="PTHR22600:SF57">
    <property type="entry name" value="BETA-N-ACETYLHEXOSAMINIDASE"/>
    <property type="match status" value="1"/>
</dbReference>
<name>A0A644WSG0_9ZZZZ</name>
<dbReference type="SUPFAM" id="SSF55545">
    <property type="entry name" value="beta-N-acetylhexosaminidase-like domain"/>
    <property type="match status" value="1"/>
</dbReference>
<dbReference type="Gene3D" id="3.20.20.80">
    <property type="entry name" value="Glycosidases"/>
    <property type="match status" value="1"/>
</dbReference>
<dbReference type="Gene3D" id="3.30.379.10">
    <property type="entry name" value="Chitobiase/beta-hexosaminidase domain 2-like"/>
    <property type="match status" value="1"/>
</dbReference>
<dbReference type="InterPro" id="IPR025705">
    <property type="entry name" value="Beta_hexosaminidase_sua/sub"/>
</dbReference>
<evidence type="ECO:0000256" key="1">
    <source>
        <dbReference type="ARBA" id="ARBA00001231"/>
    </source>
</evidence>
<dbReference type="EMBL" id="VSSQ01001107">
    <property type="protein sequence ID" value="MPM05174.1"/>
    <property type="molecule type" value="Genomic_DNA"/>
</dbReference>
<dbReference type="GO" id="GO:0004563">
    <property type="term" value="F:beta-N-acetylhexosaminidase activity"/>
    <property type="evidence" value="ECO:0007669"/>
    <property type="project" value="UniProtKB-EC"/>
</dbReference>
<accession>A0A644WSG0</accession>
<keyword evidence="4" id="KW-0326">Glycosidase</keyword>
<keyword evidence="3" id="KW-0378">Hydrolase</keyword>
<dbReference type="GO" id="GO:0016020">
    <property type="term" value="C:membrane"/>
    <property type="evidence" value="ECO:0007669"/>
    <property type="project" value="TreeGrafter"/>
</dbReference>
<dbReference type="GO" id="GO:0030203">
    <property type="term" value="P:glycosaminoglycan metabolic process"/>
    <property type="evidence" value="ECO:0007669"/>
    <property type="project" value="TreeGrafter"/>
</dbReference>
<organism evidence="6">
    <name type="scientific">bioreactor metagenome</name>
    <dbReference type="NCBI Taxonomy" id="1076179"/>
    <lineage>
        <taxon>unclassified sequences</taxon>
        <taxon>metagenomes</taxon>
        <taxon>ecological metagenomes</taxon>
    </lineage>
</organism>
<dbReference type="Pfam" id="PF02838">
    <property type="entry name" value="Glyco_hydro_20b"/>
    <property type="match status" value="1"/>
</dbReference>
<dbReference type="InterPro" id="IPR017853">
    <property type="entry name" value="GH"/>
</dbReference>
<dbReference type="InterPro" id="IPR029018">
    <property type="entry name" value="Hex-like_dom2"/>
</dbReference>
<evidence type="ECO:0000313" key="6">
    <source>
        <dbReference type="EMBL" id="MPM05174.1"/>
    </source>
</evidence>
<dbReference type="PRINTS" id="PR00738">
    <property type="entry name" value="GLHYDRLASE20"/>
</dbReference>
<reference evidence="6" key="1">
    <citation type="submission" date="2019-08" db="EMBL/GenBank/DDBJ databases">
        <authorList>
            <person name="Kucharzyk K."/>
            <person name="Murdoch R.W."/>
            <person name="Higgins S."/>
            <person name="Loffler F."/>
        </authorList>
    </citation>
    <scope>NUCLEOTIDE SEQUENCE</scope>
</reference>
<dbReference type="AlphaFoldDB" id="A0A644WSG0"/>
<sequence length="673" mass="76474">MYSLFPVPRQIRYTNKQTRLTYSSLTLFTNCPQLADRFLQSLSIQNVEVVTLAHAEDDVFFIRFGAEQVLDCPDQQQGFSLSIGYDSVLLSSRSEQGLFYGCLAWNQLAEQGKEAGCIQALELTDWPVLENRGLMLDISRGRVYTLDYLKQLTAKLAMLRINVLQLYIEHTFAFSFLADVHQGSDPITAEEIQELDRWCRQHYIELQANLQSFGHCNRLLTTKGFRHLRESDLYWTLSPAVEETYTLLDRMYAEFLPNFSSSVLNIDSDETYDLGSGKSASMVEKEGKGEVYLRHLLTLRELAAKQGKTLMVFGDVILRHPELLEQIPKDIVFLDWIYDPHDEYPTPKKFAASKRTFWVCPGTGAWNTLFPRQDGAVKNIQNLTLQGIEQGATGMLLCDWGDHGSYTPPAFSLVAVAFAAEVSWSGRKLSLEEQLPSFSRVLGEPALEHLHTVLPQIHRLPAFWSKNRSQCAIALFDEPLTGRMLTNAEPPVDLEALMPLPEGVAGVLDPESHHLMRPLFGISEASIEKLQAIAHEASTLVGDLKDDLLRSQYTWLCDALLLVCDKLRLGRSIRSSMLSCSANCDQFLDWENEVRLLIGRFTQLQIDFIAWWMLVAKTSEIMIPLSYFAHIIERLDYLKGWLGAQRKAMETNHEVDWPMATYQTAGYKSLPTY</sequence>
<protein>
    <recommendedName>
        <fullName evidence="2">beta-N-acetylhexosaminidase</fullName>
        <ecNumber evidence="2">3.2.1.52</ecNumber>
    </recommendedName>
</protein>
<comment type="caution">
    <text evidence="6">The sequence shown here is derived from an EMBL/GenBank/DDBJ whole genome shotgun (WGS) entry which is preliminary data.</text>
</comment>